<dbReference type="SUPFAM" id="SSF88659">
    <property type="entry name" value="Sigma3 and sigma4 domains of RNA polymerase sigma factors"/>
    <property type="match status" value="1"/>
</dbReference>
<name>A0A398CIF3_9BACL</name>
<evidence type="ECO:0000256" key="2">
    <source>
        <dbReference type="ARBA" id="ARBA00023015"/>
    </source>
</evidence>
<dbReference type="InterPro" id="IPR007627">
    <property type="entry name" value="RNA_pol_sigma70_r2"/>
</dbReference>
<dbReference type="Gene3D" id="1.10.1740.10">
    <property type="match status" value="1"/>
</dbReference>
<dbReference type="PANTHER" id="PTHR43133">
    <property type="entry name" value="RNA POLYMERASE ECF-TYPE SIGMA FACTO"/>
    <property type="match status" value="1"/>
</dbReference>
<protein>
    <submittedName>
        <fullName evidence="9">RNA polymerase sigma factor</fullName>
    </submittedName>
</protein>
<dbReference type="InterPro" id="IPR013324">
    <property type="entry name" value="RNA_pol_sigma_r3/r4-like"/>
</dbReference>
<keyword evidence="3" id="KW-0731">Sigma factor</keyword>
<evidence type="ECO:0000259" key="8">
    <source>
        <dbReference type="Pfam" id="PF08281"/>
    </source>
</evidence>
<dbReference type="GO" id="GO:0016987">
    <property type="term" value="F:sigma factor activity"/>
    <property type="evidence" value="ECO:0007669"/>
    <property type="project" value="UniProtKB-KW"/>
</dbReference>
<dbReference type="Pfam" id="PF04542">
    <property type="entry name" value="Sigma70_r2"/>
    <property type="match status" value="1"/>
</dbReference>
<dbReference type="InterPro" id="IPR013249">
    <property type="entry name" value="RNA_pol_sigma70_r4_t2"/>
</dbReference>
<dbReference type="EMBL" id="QXJM01000039">
    <property type="protein sequence ID" value="RIE03066.1"/>
    <property type="molecule type" value="Genomic_DNA"/>
</dbReference>
<evidence type="ECO:0000256" key="5">
    <source>
        <dbReference type="ARBA" id="ARBA00023163"/>
    </source>
</evidence>
<evidence type="ECO:0000256" key="6">
    <source>
        <dbReference type="SAM" id="MobiDB-lite"/>
    </source>
</evidence>
<dbReference type="InterPro" id="IPR036388">
    <property type="entry name" value="WH-like_DNA-bd_sf"/>
</dbReference>
<keyword evidence="4" id="KW-0238">DNA-binding</keyword>
<comment type="similarity">
    <text evidence="1">Belongs to the sigma-70 factor family. ECF subfamily.</text>
</comment>
<evidence type="ECO:0000313" key="9">
    <source>
        <dbReference type="EMBL" id="RIE03066.1"/>
    </source>
</evidence>
<feature type="domain" description="RNA polymerase sigma-70 region 2" evidence="7">
    <location>
        <begin position="20"/>
        <end position="85"/>
    </location>
</feature>
<dbReference type="InterPro" id="IPR013325">
    <property type="entry name" value="RNA_pol_sigma_r2"/>
</dbReference>
<gene>
    <name evidence="9" type="ORF">D3H35_21005</name>
</gene>
<dbReference type="Gene3D" id="1.10.10.10">
    <property type="entry name" value="Winged helix-like DNA-binding domain superfamily/Winged helix DNA-binding domain"/>
    <property type="match status" value="1"/>
</dbReference>
<dbReference type="Proteomes" id="UP000266340">
    <property type="component" value="Unassembled WGS sequence"/>
</dbReference>
<keyword evidence="2" id="KW-0805">Transcription regulation</keyword>
<feature type="region of interest" description="Disordered" evidence="6">
    <location>
        <begin position="226"/>
        <end position="245"/>
    </location>
</feature>
<evidence type="ECO:0000256" key="4">
    <source>
        <dbReference type="ARBA" id="ARBA00023125"/>
    </source>
</evidence>
<dbReference type="Pfam" id="PF08281">
    <property type="entry name" value="Sigma70_r4_2"/>
    <property type="match status" value="1"/>
</dbReference>
<dbReference type="AlphaFoldDB" id="A0A398CIF3"/>
<evidence type="ECO:0000256" key="1">
    <source>
        <dbReference type="ARBA" id="ARBA00010641"/>
    </source>
</evidence>
<organism evidence="9 10">
    <name type="scientific">Cohnella faecalis</name>
    <dbReference type="NCBI Taxonomy" id="2315694"/>
    <lineage>
        <taxon>Bacteria</taxon>
        <taxon>Bacillati</taxon>
        <taxon>Bacillota</taxon>
        <taxon>Bacilli</taxon>
        <taxon>Bacillales</taxon>
        <taxon>Paenibacillaceae</taxon>
        <taxon>Cohnella</taxon>
    </lineage>
</organism>
<dbReference type="NCBIfam" id="TIGR02937">
    <property type="entry name" value="sigma70-ECF"/>
    <property type="match status" value="1"/>
</dbReference>
<accession>A0A398CIF3</accession>
<evidence type="ECO:0000256" key="3">
    <source>
        <dbReference type="ARBA" id="ARBA00023082"/>
    </source>
</evidence>
<proteinExistence type="inferred from homology"/>
<dbReference type="InterPro" id="IPR039425">
    <property type="entry name" value="RNA_pol_sigma-70-like"/>
</dbReference>
<dbReference type="InterPro" id="IPR014284">
    <property type="entry name" value="RNA_pol_sigma-70_dom"/>
</dbReference>
<keyword evidence="5" id="KW-0804">Transcription</keyword>
<feature type="domain" description="RNA polymerase sigma factor 70 region 4 type 2" evidence="8">
    <location>
        <begin position="109"/>
        <end position="160"/>
    </location>
</feature>
<dbReference type="GO" id="GO:0006352">
    <property type="term" value="P:DNA-templated transcription initiation"/>
    <property type="evidence" value="ECO:0007669"/>
    <property type="project" value="InterPro"/>
</dbReference>
<dbReference type="RefSeq" id="WP_119151092.1">
    <property type="nucleotide sequence ID" value="NZ_JBHSOV010000042.1"/>
</dbReference>
<dbReference type="SUPFAM" id="SSF88946">
    <property type="entry name" value="Sigma2 domain of RNA polymerase sigma factors"/>
    <property type="match status" value="1"/>
</dbReference>
<dbReference type="OrthoDB" id="2381154at2"/>
<evidence type="ECO:0000259" key="7">
    <source>
        <dbReference type="Pfam" id="PF04542"/>
    </source>
</evidence>
<sequence length="245" mass="26780">MIDIHSEEAAIRELENEAMERLKAVVQRYCLSLSGTAWDADDLAQEVWLKVLGSETGLSHANPEALLLRIAKNAWIDRSRREWRRVKIQNSDAPAAALSDSAIFEVEAAFQALIKHLSSLQRSVFLLRDVFGFSIAETALRLQLSEGAVKAAHHRARASLGSVRKELSGNALPLPEDEGMRAILRALATAYRDGDVAKVVQLAQLDTLEPAVAMVLFQNGLLRKASSHPQPALGKSGAPLMRMAA</sequence>
<dbReference type="PANTHER" id="PTHR43133:SF8">
    <property type="entry name" value="RNA POLYMERASE SIGMA FACTOR HI_1459-RELATED"/>
    <property type="match status" value="1"/>
</dbReference>
<evidence type="ECO:0000313" key="10">
    <source>
        <dbReference type="Proteomes" id="UP000266340"/>
    </source>
</evidence>
<keyword evidence="10" id="KW-1185">Reference proteome</keyword>
<dbReference type="GO" id="GO:0003677">
    <property type="term" value="F:DNA binding"/>
    <property type="evidence" value="ECO:0007669"/>
    <property type="project" value="UniProtKB-KW"/>
</dbReference>
<reference evidence="9 10" key="1">
    <citation type="submission" date="2018-09" db="EMBL/GenBank/DDBJ databases">
        <title>Cohnella cavernae sp. nov., isolated from a karst cave.</title>
        <authorList>
            <person name="Zhu H."/>
        </authorList>
    </citation>
    <scope>NUCLEOTIDE SEQUENCE [LARGE SCALE GENOMIC DNA]</scope>
    <source>
        <strain evidence="9 10">K2E09-144</strain>
    </source>
</reference>
<comment type="caution">
    <text evidence="9">The sequence shown here is derived from an EMBL/GenBank/DDBJ whole genome shotgun (WGS) entry which is preliminary data.</text>
</comment>